<feature type="transmembrane region" description="Helical" evidence="2">
    <location>
        <begin position="566"/>
        <end position="585"/>
    </location>
</feature>
<dbReference type="InterPro" id="IPR052744">
    <property type="entry name" value="GPAT/DAPAT"/>
</dbReference>
<evidence type="ECO:0000313" key="4">
    <source>
        <dbReference type="EMBL" id="KAI3406772.2"/>
    </source>
</evidence>
<dbReference type="PANTHER" id="PTHR31605">
    <property type="entry name" value="GLYCEROL-3-PHOSPHATE O-ACYLTRANSFERASE 1"/>
    <property type="match status" value="1"/>
</dbReference>
<evidence type="ECO:0000313" key="5">
    <source>
        <dbReference type="Proteomes" id="UP001202479"/>
    </source>
</evidence>
<dbReference type="SUPFAM" id="SSF69593">
    <property type="entry name" value="Glycerol-3-phosphate (1)-acyltransferase"/>
    <property type="match status" value="1"/>
</dbReference>
<reference evidence="4" key="1">
    <citation type="journal article" date="2022" name="DNA Res.">
        <title>Genome analysis of five recently described species of the CUG-Ser clade uncovers Candida theae as a new hybrid lineage with pathogenic potential in the Candida parapsilosis species complex.</title>
        <authorList>
            <person name="Mixao V."/>
            <person name="Del Olmo V."/>
            <person name="Hegedusova E."/>
            <person name="Saus E."/>
            <person name="Pryszcz L."/>
            <person name="Cillingova A."/>
            <person name="Nosek J."/>
            <person name="Gabaldon T."/>
        </authorList>
    </citation>
    <scope>NUCLEOTIDE SEQUENCE</scope>
    <source>
        <strain evidence="4">CBS 10844</strain>
    </source>
</reference>
<sequence>MHDIPDSNSSTSFSQTKSPDIRRSKLENRPFIYYLRLIFRVLAYDAVLWFFNLVIQTFFRDVQARGSFNIPKKGPVIFVIAPHHNQFVDGLVVMTKVKENSNRRIAFLIAQKSYDRFFIGHAAKLCSAIPVRRAQDLLKRGTGTIYLDDNDVVANDKDNRVIRGKGTHFTTECQVKGLIGLPDSLGNSPILEIVNDEKLILKKPFGSTRKKIQEKIDERLHNGTTFKIAPHIDNHVVFHNVFNHLNDGKVLGIFPEGGSHDRPDLLPLKPGVAIMALGAVAQQIKKRDEAINIKQGEAAAAAATSDDDDDDDDVTIEPIVPVSIVPVGLNYFHPHKFRSRVVIEFGKPIIVDEQMAAEYSENSRESVDNLLKVITLGLKEVTVTCNDYETLMVLQAVRRLYTSGNRETIPLPMVIEMNRRLIKGYEQYKDRPDVKELKEAVLEYNRNLMRLNLHDHQVESLNRRHRVHTTWMFITRFFKFFLFMGLSMPGIFMFSPVFIISRRISRQKAKEALAGSVVKIEAKDVLSTWKILVALGLAPMLYIFWSVIGTILIVKLKVLDEIEVSVWFIFVVFYLWAVLTTYASLRIGEIGVDYYKSLKPLFISMLSINSDKFQIEKLKKTRRKLCLRVNEFCNKYGPEIFDDFNRFYRYYNDGIDVEHKMELLARQEREEEEQEKEENDDIQNTIGSDNLQRTTSASSLDLNLSNLADIPIFASADLEQTSDVNSIRDMDAPVVEQTGANEKSFELANGEAEDNDTDAEGPKMRLRKAMQKKLFET</sequence>
<comment type="caution">
    <text evidence="4">The sequence shown here is derived from an EMBL/GenBank/DDBJ whole genome shotgun (WGS) entry which is preliminary data.</text>
</comment>
<feature type="domain" description="Phospholipid/glycerol acyltransferase" evidence="3">
    <location>
        <begin position="78"/>
        <end position="332"/>
    </location>
</feature>
<evidence type="ECO:0000256" key="1">
    <source>
        <dbReference type="SAM" id="MobiDB-lite"/>
    </source>
</evidence>
<feature type="region of interest" description="Disordered" evidence="1">
    <location>
        <begin position="667"/>
        <end position="692"/>
    </location>
</feature>
<keyword evidence="2" id="KW-0472">Membrane</keyword>
<dbReference type="AlphaFoldDB" id="A0AAI9WZV5"/>
<evidence type="ECO:0000259" key="3">
    <source>
        <dbReference type="SMART" id="SM00563"/>
    </source>
</evidence>
<feature type="compositionally biased region" description="Polar residues" evidence="1">
    <location>
        <begin position="682"/>
        <end position="692"/>
    </location>
</feature>
<dbReference type="EMBL" id="JAHUZD010000021">
    <property type="protein sequence ID" value="KAI3406772.2"/>
    <property type="molecule type" value="Genomic_DNA"/>
</dbReference>
<name>A0AAI9WZV5_9ASCO</name>
<dbReference type="GO" id="GO:0004366">
    <property type="term" value="F:glycerol-3-phosphate O-acyltransferase activity"/>
    <property type="evidence" value="ECO:0007669"/>
    <property type="project" value="TreeGrafter"/>
</dbReference>
<keyword evidence="2" id="KW-0812">Transmembrane</keyword>
<gene>
    <name evidence="4" type="ORF">KGF56_000377</name>
</gene>
<keyword evidence="2" id="KW-1133">Transmembrane helix</keyword>
<dbReference type="GO" id="GO:0008654">
    <property type="term" value="P:phospholipid biosynthetic process"/>
    <property type="evidence" value="ECO:0007669"/>
    <property type="project" value="TreeGrafter"/>
</dbReference>
<feature type="region of interest" description="Disordered" evidence="1">
    <location>
        <begin position="1"/>
        <end position="21"/>
    </location>
</feature>
<evidence type="ECO:0000256" key="2">
    <source>
        <dbReference type="SAM" id="Phobius"/>
    </source>
</evidence>
<keyword evidence="5" id="KW-1185">Reference proteome</keyword>
<feature type="transmembrane region" description="Helical" evidence="2">
    <location>
        <begin position="531"/>
        <end position="554"/>
    </location>
</feature>
<protein>
    <recommendedName>
        <fullName evidence="3">Phospholipid/glycerol acyltransferase domain-containing protein</fullName>
    </recommendedName>
</protein>
<dbReference type="InterPro" id="IPR002123">
    <property type="entry name" value="Plipid/glycerol_acylTrfase"/>
</dbReference>
<dbReference type="GO" id="GO:0016287">
    <property type="term" value="F:glycerone-phosphate O-acyltransferase activity"/>
    <property type="evidence" value="ECO:0007669"/>
    <property type="project" value="TreeGrafter"/>
</dbReference>
<proteinExistence type="predicted"/>
<feature type="compositionally biased region" description="Acidic residues" evidence="1">
    <location>
        <begin position="670"/>
        <end position="681"/>
    </location>
</feature>
<feature type="transmembrane region" description="Helical" evidence="2">
    <location>
        <begin position="31"/>
        <end position="51"/>
    </location>
</feature>
<dbReference type="Proteomes" id="UP001202479">
    <property type="component" value="Unassembled WGS sequence"/>
</dbReference>
<feature type="compositionally biased region" description="Low complexity" evidence="1">
    <location>
        <begin position="7"/>
        <end position="18"/>
    </location>
</feature>
<accession>A0AAI9WZV5</accession>
<feature type="transmembrane region" description="Helical" evidence="2">
    <location>
        <begin position="480"/>
        <end position="500"/>
    </location>
</feature>
<dbReference type="SMART" id="SM00563">
    <property type="entry name" value="PlsC"/>
    <property type="match status" value="1"/>
</dbReference>
<feature type="region of interest" description="Disordered" evidence="1">
    <location>
        <begin position="737"/>
        <end position="762"/>
    </location>
</feature>
<dbReference type="RefSeq" id="XP_049182517.1">
    <property type="nucleotide sequence ID" value="XM_049325119.1"/>
</dbReference>
<dbReference type="PANTHER" id="PTHR31605:SF2">
    <property type="entry name" value="GLYCEROL-3-PHOSPHATE O-ACYLTRANSFERASE 2"/>
    <property type="match status" value="1"/>
</dbReference>
<organism evidence="4 5">
    <name type="scientific">Candida oxycetoniae</name>
    <dbReference type="NCBI Taxonomy" id="497107"/>
    <lineage>
        <taxon>Eukaryota</taxon>
        <taxon>Fungi</taxon>
        <taxon>Dikarya</taxon>
        <taxon>Ascomycota</taxon>
        <taxon>Saccharomycotina</taxon>
        <taxon>Pichiomycetes</taxon>
        <taxon>Debaryomycetaceae</taxon>
        <taxon>Candida/Lodderomyces clade</taxon>
        <taxon>Candida</taxon>
    </lineage>
</organism>
<dbReference type="GeneID" id="73377994"/>